<dbReference type="PIRSF" id="PIRSF001589">
    <property type="entry name" value="Asn_synthetase_glu-h"/>
    <property type="match status" value="1"/>
</dbReference>
<feature type="domain" description="Glutamine amidotransferase type-2" evidence="12">
    <location>
        <begin position="2"/>
        <end position="216"/>
    </location>
</feature>
<dbReference type="Pfam" id="PF00733">
    <property type="entry name" value="Asn_synthase"/>
    <property type="match status" value="1"/>
</dbReference>
<dbReference type="EMBL" id="CP076607">
    <property type="protein sequence ID" value="QWU15151.1"/>
    <property type="molecule type" value="Genomic_DNA"/>
</dbReference>
<dbReference type="PANTHER" id="PTHR43284">
    <property type="entry name" value="ASPARAGINE SYNTHETASE (GLUTAMINE-HYDROLYZING)"/>
    <property type="match status" value="1"/>
</dbReference>
<feature type="binding site" evidence="10">
    <location>
        <position position="102"/>
    </location>
    <ligand>
        <name>L-glutamine</name>
        <dbReference type="ChEBI" id="CHEBI:58359"/>
    </ligand>
</feature>
<keyword evidence="7 9" id="KW-0315">Glutamine amidotransferase</keyword>
<keyword evidence="9" id="KW-0028">Amino-acid biosynthesis</keyword>
<gene>
    <name evidence="13" type="primary">asnB</name>
    <name evidence="13" type="ORF">KP014_25225</name>
    <name evidence="14" type="ORF">SAMN04487895_108196</name>
</gene>
<keyword evidence="5 10" id="KW-0067">ATP-binding</keyword>
<dbReference type="InterPro" id="IPR014729">
    <property type="entry name" value="Rossmann-like_a/b/a_fold"/>
</dbReference>
<evidence type="ECO:0000259" key="12">
    <source>
        <dbReference type="PROSITE" id="PS51278"/>
    </source>
</evidence>
<reference evidence="14 15" key="1">
    <citation type="submission" date="2016-10" db="EMBL/GenBank/DDBJ databases">
        <authorList>
            <person name="de Groot N.N."/>
        </authorList>
    </citation>
    <scope>NUCLEOTIDE SEQUENCE [LARGE SCALE GENOMIC DNA]</scope>
    <source>
        <strain evidence="14 15">CGMCC 1.10238</strain>
    </source>
</reference>
<evidence type="ECO:0000313" key="14">
    <source>
        <dbReference type="EMBL" id="SEO52597.1"/>
    </source>
</evidence>
<dbReference type="AlphaFoldDB" id="A0A1H8QFA0"/>
<keyword evidence="16" id="KW-1185">Reference proteome</keyword>
<dbReference type="Pfam" id="PF13537">
    <property type="entry name" value="GATase_7"/>
    <property type="match status" value="1"/>
</dbReference>
<protein>
    <recommendedName>
        <fullName evidence="3">asparagine synthase (glutamine-hydrolyzing)</fullName>
        <ecNumber evidence="3">6.3.5.4</ecNumber>
    </recommendedName>
</protein>
<dbReference type="GO" id="GO:0005829">
    <property type="term" value="C:cytosol"/>
    <property type="evidence" value="ECO:0007669"/>
    <property type="project" value="TreeGrafter"/>
</dbReference>
<dbReference type="RefSeq" id="WP_036599287.1">
    <property type="nucleotide sequence ID" value="NZ_CP076607.1"/>
</dbReference>
<reference evidence="13 16" key="2">
    <citation type="submission" date="2021-06" db="EMBL/GenBank/DDBJ databases">
        <title>Whole genome sequence of Paenibacillus sophorae DSM23020 for comparative genomics.</title>
        <authorList>
            <person name="Kim M.-J."/>
            <person name="Lee G."/>
            <person name="Shin J.-H."/>
        </authorList>
    </citation>
    <scope>NUCLEOTIDE SEQUENCE [LARGE SCALE GENOMIC DNA]</scope>
    <source>
        <strain evidence="13 16">DSM 23020</strain>
    </source>
</reference>
<keyword evidence="6 9" id="KW-0061">Asparagine biosynthesis</keyword>
<keyword evidence="13" id="KW-0436">Ligase</keyword>
<evidence type="ECO:0000313" key="15">
    <source>
        <dbReference type="Proteomes" id="UP000198809"/>
    </source>
</evidence>
<organism evidence="14 15">
    <name type="scientific">Paenibacillus sophorae</name>
    <dbReference type="NCBI Taxonomy" id="1333845"/>
    <lineage>
        <taxon>Bacteria</taxon>
        <taxon>Bacillati</taxon>
        <taxon>Bacillota</taxon>
        <taxon>Bacilli</taxon>
        <taxon>Bacillales</taxon>
        <taxon>Paenibacillaceae</taxon>
        <taxon>Paenibacillus</taxon>
    </lineage>
</organism>
<evidence type="ECO:0000256" key="6">
    <source>
        <dbReference type="ARBA" id="ARBA00022888"/>
    </source>
</evidence>
<dbReference type="CDD" id="cd00712">
    <property type="entry name" value="AsnB"/>
    <property type="match status" value="1"/>
</dbReference>
<dbReference type="GO" id="GO:0005524">
    <property type="term" value="F:ATP binding"/>
    <property type="evidence" value="ECO:0007669"/>
    <property type="project" value="UniProtKB-KW"/>
</dbReference>
<comment type="catalytic activity">
    <reaction evidence="8">
        <text>L-aspartate + L-glutamine + ATP + H2O = L-asparagine + L-glutamate + AMP + diphosphate + H(+)</text>
        <dbReference type="Rhea" id="RHEA:12228"/>
        <dbReference type="ChEBI" id="CHEBI:15377"/>
        <dbReference type="ChEBI" id="CHEBI:15378"/>
        <dbReference type="ChEBI" id="CHEBI:29985"/>
        <dbReference type="ChEBI" id="CHEBI:29991"/>
        <dbReference type="ChEBI" id="CHEBI:30616"/>
        <dbReference type="ChEBI" id="CHEBI:33019"/>
        <dbReference type="ChEBI" id="CHEBI:58048"/>
        <dbReference type="ChEBI" id="CHEBI:58359"/>
        <dbReference type="ChEBI" id="CHEBI:456215"/>
        <dbReference type="EC" id="6.3.5.4"/>
    </reaction>
</comment>
<evidence type="ECO:0000256" key="3">
    <source>
        <dbReference type="ARBA" id="ARBA00012737"/>
    </source>
</evidence>
<name>A0A1H8QFA0_9BACL</name>
<sequence length="614" mass="69179">MCGITGFIKWRGDLTQHSGLLVKMTETLANRGPDAAGTWISGPIAFGHRRLSVIDPENGAQPMIARHEDQVYAIVYNGELYNAPELKNELKQRGHEFRTQCDTEVLLHAYIEWGPDCAEKLNGIFAFAVWDSLREQVFFARDRLGVKPLFFSKADDTLIFGSEPKALLQHPKVRPVVGPEGLAEIFIVGPARTPGHGVYKDMSELRPGHAMIYSREGLRSYAYWTLESSPHTDSPEETAAKVRELLQDTLERQLVSDVPVCSLLSGGLDSSALSALAVDYYKRTGQGQMDTYSVDYVDNDKYFKSHSFQPGADGPWIKRMVDELGTRHHYVQFDTDELVEALDNALFSRDLPGMTDVDSSLYLFCREIKKGATVAISGEAADEIFGGYPWFHREEMLSSGTFPWAVAPKMRAGLLSPEIREWIRPLEYLGDRYSDAVAETPKLEGETGKQAQMRVMSYLNITRFMPTLLDRKDRMSMGVGLEVRVPYCDHRLVQYVWNIPWEIKTVGDREKGILRKALEGVLPEDVLYRKKSPYPKTHNPGYLNAVRQQALSILDDPSSPILPLIDSAKIREIAASPESSSNLPWFGQLMSGPQLFAYLSQVNLWLRTYNISIE</sequence>
<evidence type="ECO:0000313" key="13">
    <source>
        <dbReference type="EMBL" id="QWU15151.1"/>
    </source>
</evidence>
<feature type="binding site" evidence="10">
    <location>
        <position position="263"/>
    </location>
    <ligand>
        <name>ATP</name>
        <dbReference type="ChEBI" id="CHEBI:30616"/>
    </ligand>
</feature>
<dbReference type="SUPFAM" id="SSF52402">
    <property type="entry name" value="Adenine nucleotide alpha hydrolases-like"/>
    <property type="match status" value="1"/>
</dbReference>
<dbReference type="Proteomes" id="UP000198809">
    <property type="component" value="Unassembled WGS sequence"/>
</dbReference>
<dbReference type="InterPro" id="IPR029055">
    <property type="entry name" value="Ntn_hydrolases_N"/>
</dbReference>
<dbReference type="SUPFAM" id="SSF56235">
    <property type="entry name" value="N-terminal nucleophile aminohydrolases (Ntn hydrolases)"/>
    <property type="match status" value="1"/>
</dbReference>
<evidence type="ECO:0000256" key="5">
    <source>
        <dbReference type="ARBA" id="ARBA00022840"/>
    </source>
</evidence>
<dbReference type="InterPro" id="IPR001962">
    <property type="entry name" value="Asn_synthase"/>
</dbReference>
<comment type="pathway">
    <text evidence="1">Amino-acid biosynthesis; L-asparagine biosynthesis; L-asparagine from L-aspartate (L-Gln route): step 1/1.</text>
</comment>
<evidence type="ECO:0000256" key="9">
    <source>
        <dbReference type="PIRSR" id="PIRSR001589-1"/>
    </source>
</evidence>
<proteinExistence type="inferred from homology"/>
<dbReference type="InterPro" id="IPR033738">
    <property type="entry name" value="AsnB_N"/>
</dbReference>
<dbReference type="PANTHER" id="PTHR43284:SF1">
    <property type="entry name" value="ASPARAGINE SYNTHETASE"/>
    <property type="match status" value="1"/>
</dbReference>
<feature type="binding site" evidence="10">
    <location>
        <position position="294"/>
    </location>
    <ligand>
        <name>ATP</name>
        <dbReference type="ChEBI" id="CHEBI:30616"/>
    </ligand>
</feature>
<evidence type="ECO:0000256" key="7">
    <source>
        <dbReference type="ARBA" id="ARBA00022962"/>
    </source>
</evidence>
<dbReference type="OrthoDB" id="9763290at2"/>
<dbReference type="NCBIfam" id="TIGR01536">
    <property type="entry name" value="asn_synth_AEB"/>
    <property type="match status" value="1"/>
</dbReference>
<keyword evidence="4 10" id="KW-0547">Nucleotide-binding</keyword>
<dbReference type="InterPro" id="IPR051786">
    <property type="entry name" value="ASN_synthetase/amidase"/>
</dbReference>
<dbReference type="EMBL" id="FODH01000008">
    <property type="protein sequence ID" value="SEO52597.1"/>
    <property type="molecule type" value="Genomic_DNA"/>
</dbReference>
<dbReference type="EC" id="6.3.5.4" evidence="3"/>
<dbReference type="Proteomes" id="UP000683429">
    <property type="component" value="Chromosome"/>
</dbReference>
<feature type="binding site" evidence="10">
    <location>
        <begin position="377"/>
        <end position="378"/>
    </location>
    <ligand>
        <name>ATP</name>
        <dbReference type="ChEBI" id="CHEBI:30616"/>
    </ligand>
</feature>
<accession>A0A1H8QFA0</accession>
<dbReference type="PROSITE" id="PS51278">
    <property type="entry name" value="GATASE_TYPE_2"/>
    <property type="match status" value="1"/>
</dbReference>
<dbReference type="Gene3D" id="3.40.50.620">
    <property type="entry name" value="HUPs"/>
    <property type="match status" value="1"/>
</dbReference>
<evidence type="ECO:0000256" key="2">
    <source>
        <dbReference type="ARBA" id="ARBA00005752"/>
    </source>
</evidence>
<feature type="active site" description="For GATase activity" evidence="9">
    <location>
        <position position="2"/>
    </location>
</feature>
<evidence type="ECO:0000256" key="11">
    <source>
        <dbReference type="PIRSR" id="PIRSR001589-3"/>
    </source>
</evidence>
<feature type="site" description="Important for beta-aspartyl-AMP intermediate formation" evidence="11">
    <location>
        <position position="379"/>
    </location>
</feature>
<evidence type="ECO:0000256" key="1">
    <source>
        <dbReference type="ARBA" id="ARBA00005187"/>
    </source>
</evidence>
<comment type="similarity">
    <text evidence="2">Belongs to the asparagine synthetase family.</text>
</comment>
<evidence type="ECO:0000256" key="4">
    <source>
        <dbReference type="ARBA" id="ARBA00022741"/>
    </source>
</evidence>
<evidence type="ECO:0000313" key="16">
    <source>
        <dbReference type="Proteomes" id="UP000683429"/>
    </source>
</evidence>
<dbReference type="InterPro" id="IPR006426">
    <property type="entry name" value="Asn_synth_AEB"/>
</dbReference>
<dbReference type="STRING" id="1333845.SAMN04487895_108196"/>
<dbReference type="Gene3D" id="3.60.20.10">
    <property type="entry name" value="Glutamine Phosphoribosylpyrophosphate, subunit 1, domain 1"/>
    <property type="match status" value="1"/>
</dbReference>
<dbReference type="CDD" id="cd01991">
    <property type="entry name" value="Asn_synthase_B_C"/>
    <property type="match status" value="1"/>
</dbReference>
<dbReference type="GO" id="GO:0006529">
    <property type="term" value="P:asparagine biosynthetic process"/>
    <property type="evidence" value="ECO:0007669"/>
    <property type="project" value="UniProtKB-KW"/>
</dbReference>
<evidence type="ECO:0000256" key="10">
    <source>
        <dbReference type="PIRSR" id="PIRSR001589-2"/>
    </source>
</evidence>
<dbReference type="GO" id="GO:0004066">
    <property type="term" value="F:asparagine synthase (glutamine-hydrolyzing) activity"/>
    <property type="evidence" value="ECO:0007669"/>
    <property type="project" value="UniProtKB-EC"/>
</dbReference>
<dbReference type="InterPro" id="IPR017932">
    <property type="entry name" value="GATase_2_dom"/>
</dbReference>
<evidence type="ECO:0000256" key="8">
    <source>
        <dbReference type="ARBA" id="ARBA00048741"/>
    </source>
</evidence>